<dbReference type="InterPro" id="IPR045851">
    <property type="entry name" value="AMP-bd_C_sf"/>
</dbReference>
<name>W5TPM8_9NOCA</name>
<dbReference type="PANTHER" id="PTHR43201:SF8">
    <property type="entry name" value="ACYL-COA SYNTHETASE FAMILY MEMBER 3"/>
    <property type="match status" value="1"/>
</dbReference>
<sequence>MRRLYINSLTASACCQWSGVDADWYLEPVSRSLLPSLNPAAVAAGYDIPDAITIDGETLSRSDLVGAATSVAERVAGAGRVAVLARPTATTVLGILGCLIAGVAVVPVPPDAGSAELEHILTDSGARAWLGIAPDDPTLPVIPVRKHARSWHSYPEPAPETTAFILYTSGTTGAPKGVMLSRGAIAAGLDALFEAWSWTADDVLVHGLPLFHVHGLILGVLGPLRIGSALVHTGKPTPAAYAAAAGTMYFGVPTVWSRIAEDPDAAKQLADARLLVSGSAPLPVPVFERLRELTGHAPVERYGMSETMITLSTRADGERRPGWVGLPVAGVRTRLRDEAGAPVPHDGESIGGLQVRGPMLFDGYLNRPEATAACWTSDGWFATGDVAAIDADGFHRIVGRESVDLIKSGGYRIGAGEIETCLLGHPGVAEVAVVGVDDADLGQRIRAYVVPRAAEISEVELIDFVAERLSQHKRPREVVTVTELPRNAMGKVQKKLLG</sequence>
<evidence type="ECO:0000259" key="3">
    <source>
        <dbReference type="Pfam" id="PF13193"/>
    </source>
</evidence>
<dbReference type="PROSITE" id="PS00455">
    <property type="entry name" value="AMP_BINDING"/>
    <property type="match status" value="1"/>
</dbReference>
<dbReference type="CDD" id="cd05941">
    <property type="entry name" value="MCS"/>
    <property type="match status" value="1"/>
</dbReference>
<dbReference type="InterPro" id="IPR025110">
    <property type="entry name" value="AMP-bd_C"/>
</dbReference>
<dbReference type="PANTHER" id="PTHR43201">
    <property type="entry name" value="ACYL-COA SYNTHETASE"/>
    <property type="match status" value="1"/>
</dbReference>
<dbReference type="NCBIfam" id="NF005858">
    <property type="entry name" value="PRK07787.1"/>
    <property type="match status" value="1"/>
</dbReference>
<dbReference type="STRING" id="1415166.NONO_c64470"/>
<dbReference type="eggNOG" id="COG0318">
    <property type="taxonomic scope" value="Bacteria"/>
</dbReference>
<dbReference type="Gene3D" id="3.40.50.12780">
    <property type="entry name" value="N-terminal domain of ligase-like"/>
    <property type="match status" value="1"/>
</dbReference>
<dbReference type="Pfam" id="PF13193">
    <property type="entry name" value="AMP-binding_C"/>
    <property type="match status" value="1"/>
</dbReference>
<protein>
    <submittedName>
        <fullName evidence="4">Putative fatty-acid--CoA ligase</fullName>
    </submittedName>
</protein>
<keyword evidence="5" id="KW-1185">Reference proteome</keyword>
<dbReference type="PATRIC" id="fig|1415166.3.peg.6628"/>
<feature type="domain" description="AMP-binding enzyme C-terminal" evidence="3">
    <location>
        <begin position="417"/>
        <end position="491"/>
    </location>
</feature>
<dbReference type="InterPro" id="IPR020845">
    <property type="entry name" value="AMP-binding_CS"/>
</dbReference>
<gene>
    <name evidence="4" type="ORF">NONO_c64470</name>
</gene>
<dbReference type="SUPFAM" id="SSF56801">
    <property type="entry name" value="Acetyl-CoA synthetase-like"/>
    <property type="match status" value="1"/>
</dbReference>
<evidence type="ECO:0000313" key="4">
    <source>
        <dbReference type="EMBL" id="AHH21217.1"/>
    </source>
</evidence>
<comment type="similarity">
    <text evidence="1">Belongs to the ATP-dependent AMP-binding enzyme family.</text>
</comment>
<dbReference type="AlphaFoldDB" id="W5TPM8"/>
<dbReference type="InterPro" id="IPR000873">
    <property type="entry name" value="AMP-dep_synth/lig_dom"/>
</dbReference>
<dbReference type="GO" id="GO:0006631">
    <property type="term" value="P:fatty acid metabolic process"/>
    <property type="evidence" value="ECO:0007669"/>
    <property type="project" value="TreeGrafter"/>
</dbReference>
<keyword evidence="4" id="KW-0436">Ligase</keyword>
<dbReference type="HOGENOM" id="CLU_000022_59_0_11"/>
<organism evidence="4 5">
    <name type="scientific">Nocardia nova SH22a</name>
    <dbReference type="NCBI Taxonomy" id="1415166"/>
    <lineage>
        <taxon>Bacteria</taxon>
        <taxon>Bacillati</taxon>
        <taxon>Actinomycetota</taxon>
        <taxon>Actinomycetes</taxon>
        <taxon>Mycobacteriales</taxon>
        <taxon>Nocardiaceae</taxon>
        <taxon>Nocardia</taxon>
    </lineage>
</organism>
<reference evidence="4 5" key="1">
    <citation type="journal article" date="2014" name="Appl. Environ. Microbiol.">
        <title>Insights into the Microbial Degradation of Rubber and Gutta-Percha by Analysis of the Complete Genome of Nocardia nova SH22a.</title>
        <authorList>
            <person name="Luo Q."/>
            <person name="Hiessl S."/>
            <person name="Poehlein A."/>
            <person name="Daniel R."/>
            <person name="Steinbuchel A."/>
        </authorList>
    </citation>
    <scope>NUCLEOTIDE SEQUENCE [LARGE SCALE GENOMIC DNA]</scope>
    <source>
        <strain evidence="4">SH22a</strain>
    </source>
</reference>
<dbReference type="Gene3D" id="3.30.300.30">
    <property type="match status" value="1"/>
</dbReference>
<dbReference type="Pfam" id="PF00501">
    <property type="entry name" value="AMP-binding"/>
    <property type="match status" value="1"/>
</dbReference>
<proteinExistence type="inferred from homology"/>
<accession>W5TPM8</accession>
<dbReference type="Proteomes" id="UP000019150">
    <property type="component" value="Chromosome"/>
</dbReference>
<evidence type="ECO:0000259" key="2">
    <source>
        <dbReference type="Pfam" id="PF00501"/>
    </source>
</evidence>
<evidence type="ECO:0000256" key="1">
    <source>
        <dbReference type="ARBA" id="ARBA00006432"/>
    </source>
</evidence>
<dbReference type="KEGG" id="nno:NONO_c64470"/>
<dbReference type="InterPro" id="IPR042099">
    <property type="entry name" value="ANL_N_sf"/>
</dbReference>
<dbReference type="GO" id="GO:0031956">
    <property type="term" value="F:medium-chain fatty acid-CoA ligase activity"/>
    <property type="evidence" value="ECO:0007669"/>
    <property type="project" value="TreeGrafter"/>
</dbReference>
<evidence type="ECO:0000313" key="5">
    <source>
        <dbReference type="Proteomes" id="UP000019150"/>
    </source>
</evidence>
<dbReference type="EMBL" id="CP006850">
    <property type="protein sequence ID" value="AHH21217.1"/>
    <property type="molecule type" value="Genomic_DNA"/>
</dbReference>
<feature type="domain" description="AMP-dependent synthetase/ligase" evidence="2">
    <location>
        <begin position="59"/>
        <end position="365"/>
    </location>
</feature>